<keyword evidence="3" id="KW-0687">Ribonucleoprotein</keyword>
<dbReference type="GeneID" id="92792521"/>
<dbReference type="Proteomes" id="UP000284868">
    <property type="component" value="Unassembled WGS sequence"/>
</dbReference>
<keyword evidence="3" id="KW-0689">Ribosomal protein</keyword>
<reference evidence="3 4" key="1">
    <citation type="submission" date="2018-08" db="EMBL/GenBank/DDBJ databases">
        <title>A genome reference for cultivated species of the human gut microbiota.</title>
        <authorList>
            <person name="Zou Y."/>
            <person name="Xue W."/>
            <person name="Luo G."/>
        </authorList>
    </citation>
    <scope>NUCLEOTIDE SEQUENCE [LARGE SCALE GENOMIC DNA]</scope>
    <source>
        <strain evidence="3 4">AF35-6BH</strain>
    </source>
</reference>
<keyword evidence="4" id="KW-1185">Reference proteome</keyword>
<dbReference type="EMBL" id="QRPK01000014">
    <property type="protein sequence ID" value="RHM12973.1"/>
    <property type="molecule type" value="Genomic_DNA"/>
</dbReference>
<sequence>MNDVQGLLGLAAKARKLSFGDSGMKDIRAKKAKLVIMSADIGENSHKKLVDKCTYYHVRYVYMDDDKMNMAIGQRNRKFIVILDEGFAQKLHTCLKG</sequence>
<gene>
    <name evidence="3" type="ORF">DWZ83_04175</name>
    <name evidence="2" type="ORF">KHZ85_03660</name>
</gene>
<dbReference type="InterPro" id="IPR004038">
    <property type="entry name" value="Ribosomal_eL8/eL30/eS12/Gad45"/>
</dbReference>
<protein>
    <submittedName>
        <fullName evidence="3">50S ribosomal protein L7</fullName>
    </submittedName>
    <submittedName>
        <fullName evidence="2">Ribosomal L7Ae/L30e/S12e/Gadd45 family protein</fullName>
    </submittedName>
</protein>
<dbReference type="Gene3D" id="3.30.1330.30">
    <property type="match status" value="1"/>
</dbReference>
<dbReference type="EMBL" id="JAGZMZ010000006">
    <property type="protein sequence ID" value="MBS4883842.1"/>
    <property type="molecule type" value="Genomic_DNA"/>
</dbReference>
<organism evidence="3 4">
    <name type="scientific">Amedibacillus dolichus</name>
    <dbReference type="NCBI Taxonomy" id="31971"/>
    <lineage>
        <taxon>Bacteria</taxon>
        <taxon>Bacillati</taxon>
        <taxon>Bacillota</taxon>
        <taxon>Erysipelotrichia</taxon>
        <taxon>Erysipelotrichales</taxon>
        <taxon>Erysipelotrichaceae</taxon>
        <taxon>Amedibacillus</taxon>
    </lineage>
</organism>
<evidence type="ECO:0000313" key="2">
    <source>
        <dbReference type="EMBL" id="MBS4883842.1"/>
    </source>
</evidence>
<dbReference type="GO" id="GO:0005840">
    <property type="term" value="C:ribosome"/>
    <property type="evidence" value="ECO:0007669"/>
    <property type="project" value="UniProtKB-KW"/>
</dbReference>
<accession>A0A415PJR7</accession>
<dbReference type="SUPFAM" id="SSF55315">
    <property type="entry name" value="L30e-like"/>
    <property type="match status" value="1"/>
</dbReference>
<dbReference type="RefSeq" id="WP_004797622.1">
    <property type="nucleotide sequence ID" value="NZ_CABKNA010000013.1"/>
</dbReference>
<name>A0A415PJR7_9FIRM</name>
<proteinExistence type="predicted"/>
<dbReference type="AlphaFoldDB" id="A0A415PJR7"/>
<comment type="caution">
    <text evidence="3">The sequence shown here is derived from an EMBL/GenBank/DDBJ whole genome shotgun (WGS) entry which is preliminary data.</text>
</comment>
<evidence type="ECO:0000259" key="1">
    <source>
        <dbReference type="Pfam" id="PF01248"/>
    </source>
</evidence>
<dbReference type="Proteomes" id="UP000753219">
    <property type="component" value="Unassembled WGS sequence"/>
</dbReference>
<feature type="domain" description="Ribosomal protein eL8/eL30/eS12/Gadd45" evidence="1">
    <location>
        <begin position="4"/>
        <end position="91"/>
    </location>
</feature>
<dbReference type="Pfam" id="PF01248">
    <property type="entry name" value="Ribosomal_L7Ae"/>
    <property type="match status" value="1"/>
</dbReference>
<evidence type="ECO:0000313" key="4">
    <source>
        <dbReference type="Proteomes" id="UP000284868"/>
    </source>
</evidence>
<dbReference type="OrthoDB" id="9794863at2"/>
<dbReference type="InterPro" id="IPR029064">
    <property type="entry name" value="Ribosomal_eL30-like_sf"/>
</dbReference>
<reference evidence="2" key="2">
    <citation type="submission" date="2021-02" db="EMBL/GenBank/DDBJ databases">
        <title>Infant gut strain persistence is associated with maternal origin, phylogeny, and functional potential including surface adhesion and iron acquisition.</title>
        <authorList>
            <person name="Lou Y.C."/>
        </authorList>
    </citation>
    <scope>NUCLEOTIDE SEQUENCE</scope>
    <source>
        <strain evidence="2">L3_108_103G1_dasL3_108_103G1_concoct_2</strain>
    </source>
</reference>
<evidence type="ECO:0000313" key="3">
    <source>
        <dbReference type="EMBL" id="RHM12973.1"/>
    </source>
</evidence>